<dbReference type="InParanoid" id="A0A0C3FJZ5"/>
<dbReference type="OrthoDB" id="76038at2759"/>
<feature type="transmembrane region" description="Helical" evidence="1">
    <location>
        <begin position="15"/>
        <end position="34"/>
    </location>
</feature>
<sequence length="66" mass="7013">MPSSTVPIRSVDSDIYNVIIIGGGPSVLAVAARLREPLTSALYTDVEHSNGLEGMVLKFARETTVP</sequence>
<accession>A0A0C3FJZ5</accession>
<keyword evidence="3" id="KW-1185">Reference proteome</keyword>
<organism evidence="2 3">
    <name type="scientific">Piloderma croceum (strain F 1598)</name>
    <dbReference type="NCBI Taxonomy" id="765440"/>
    <lineage>
        <taxon>Eukaryota</taxon>
        <taxon>Fungi</taxon>
        <taxon>Dikarya</taxon>
        <taxon>Basidiomycota</taxon>
        <taxon>Agaricomycotina</taxon>
        <taxon>Agaricomycetes</taxon>
        <taxon>Agaricomycetidae</taxon>
        <taxon>Atheliales</taxon>
        <taxon>Atheliaceae</taxon>
        <taxon>Piloderma</taxon>
    </lineage>
</organism>
<evidence type="ECO:0008006" key="4">
    <source>
        <dbReference type="Google" id="ProtNLM"/>
    </source>
</evidence>
<dbReference type="EMBL" id="KN833005">
    <property type="protein sequence ID" value="KIM80214.1"/>
    <property type="molecule type" value="Genomic_DNA"/>
</dbReference>
<reference evidence="3" key="2">
    <citation type="submission" date="2015-01" db="EMBL/GenBank/DDBJ databases">
        <title>Evolutionary Origins and Diversification of the Mycorrhizal Mutualists.</title>
        <authorList>
            <consortium name="DOE Joint Genome Institute"/>
            <consortium name="Mycorrhizal Genomics Consortium"/>
            <person name="Kohler A."/>
            <person name="Kuo A."/>
            <person name="Nagy L.G."/>
            <person name="Floudas D."/>
            <person name="Copeland A."/>
            <person name="Barry K.W."/>
            <person name="Cichocki N."/>
            <person name="Veneault-Fourrey C."/>
            <person name="LaButti K."/>
            <person name="Lindquist E.A."/>
            <person name="Lipzen A."/>
            <person name="Lundell T."/>
            <person name="Morin E."/>
            <person name="Murat C."/>
            <person name="Riley R."/>
            <person name="Ohm R."/>
            <person name="Sun H."/>
            <person name="Tunlid A."/>
            <person name="Henrissat B."/>
            <person name="Grigoriev I.V."/>
            <person name="Hibbett D.S."/>
            <person name="Martin F."/>
        </authorList>
    </citation>
    <scope>NUCLEOTIDE SEQUENCE [LARGE SCALE GENOMIC DNA]</scope>
    <source>
        <strain evidence="3">F 1598</strain>
    </source>
</reference>
<evidence type="ECO:0000313" key="2">
    <source>
        <dbReference type="EMBL" id="KIM80214.1"/>
    </source>
</evidence>
<evidence type="ECO:0000313" key="3">
    <source>
        <dbReference type="Proteomes" id="UP000054166"/>
    </source>
</evidence>
<protein>
    <recommendedName>
        <fullName evidence="4">FAD/NAD(P)-binding domain-containing protein</fullName>
    </recommendedName>
</protein>
<name>A0A0C3FJZ5_PILCF</name>
<keyword evidence="1" id="KW-0472">Membrane</keyword>
<evidence type="ECO:0000256" key="1">
    <source>
        <dbReference type="SAM" id="Phobius"/>
    </source>
</evidence>
<dbReference type="HOGENOM" id="CLU_2832059_0_0_1"/>
<dbReference type="Proteomes" id="UP000054166">
    <property type="component" value="Unassembled WGS sequence"/>
</dbReference>
<keyword evidence="1" id="KW-0812">Transmembrane</keyword>
<reference evidence="2 3" key="1">
    <citation type="submission" date="2014-04" db="EMBL/GenBank/DDBJ databases">
        <authorList>
            <consortium name="DOE Joint Genome Institute"/>
            <person name="Kuo A."/>
            <person name="Tarkka M."/>
            <person name="Buscot F."/>
            <person name="Kohler A."/>
            <person name="Nagy L.G."/>
            <person name="Floudas D."/>
            <person name="Copeland A."/>
            <person name="Barry K.W."/>
            <person name="Cichocki N."/>
            <person name="Veneault-Fourrey C."/>
            <person name="LaButti K."/>
            <person name="Lindquist E.A."/>
            <person name="Lipzen A."/>
            <person name="Lundell T."/>
            <person name="Morin E."/>
            <person name="Murat C."/>
            <person name="Sun H."/>
            <person name="Tunlid A."/>
            <person name="Henrissat B."/>
            <person name="Grigoriev I.V."/>
            <person name="Hibbett D.S."/>
            <person name="Martin F."/>
            <person name="Nordberg H.P."/>
            <person name="Cantor M.N."/>
            <person name="Hua S.X."/>
        </authorList>
    </citation>
    <scope>NUCLEOTIDE SEQUENCE [LARGE SCALE GENOMIC DNA]</scope>
    <source>
        <strain evidence="2 3">F 1598</strain>
    </source>
</reference>
<proteinExistence type="predicted"/>
<keyword evidence="1" id="KW-1133">Transmembrane helix</keyword>
<dbReference type="AlphaFoldDB" id="A0A0C3FJZ5"/>
<gene>
    <name evidence="2" type="ORF">PILCRDRAFT_822737</name>
</gene>